<evidence type="ECO:0000313" key="1">
    <source>
        <dbReference type="EMBL" id="DAE03676.1"/>
    </source>
</evidence>
<protein>
    <recommendedName>
        <fullName evidence="2">Catalase</fullName>
    </recommendedName>
</protein>
<evidence type="ECO:0008006" key="2">
    <source>
        <dbReference type="Google" id="ProtNLM"/>
    </source>
</evidence>
<reference evidence="1" key="1">
    <citation type="journal article" date="2021" name="Proc. Natl. Acad. Sci. U.S.A.">
        <title>A Catalog of Tens of Thousands of Viruses from Human Metagenomes Reveals Hidden Associations with Chronic Diseases.</title>
        <authorList>
            <person name="Tisza M.J."/>
            <person name="Buck C.B."/>
        </authorList>
    </citation>
    <scope>NUCLEOTIDE SEQUENCE</scope>
    <source>
        <strain evidence="1">CtMYJ33</strain>
    </source>
</reference>
<dbReference type="EMBL" id="BK015370">
    <property type="protein sequence ID" value="DAE03676.1"/>
    <property type="molecule type" value="Genomic_DNA"/>
</dbReference>
<proteinExistence type="predicted"/>
<organism evidence="1">
    <name type="scientific">Siphoviridae sp. ctMYJ33</name>
    <dbReference type="NCBI Taxonomy" id="2825461"/>
    <lineage>
        <taxon>Viruses</taxon>
        <taxon>Duplodnaviria</taxon>
        <taxon>Heunggongvirae</taxon>
        <taxon>Uroviricota</taxon>
        <taxon>Caudoviricetes</taxon>
    </lineage>
</organism>
<name>A0A8S5PBS9_9CAUD</name>
<accession>A0A8S5PBS9</accession>
<dbReference type="InterPro" id="IPR043721">
    <property type="entry name" value="DUF5662"/>
</dbReference>
<sequence>MKKYIKHFITITKHKYYVMKFCFKCGLYMRGIKHDLSKYGITEFFSSAKYFQGTSSPIDAEKSEKGYSIAWQHHKGHNPHHWEYWIDNIGTYKNTPCKIPYQYVVEMICDWLSAGIVYSKQKPNYNKSYIEPLEYYNKHKNERIFHKETQELIELYLNMIAKNGINYFCRNWNKLIKTYEYVNGRLQG</sequence>
<dbReference type="Pfam" id="PF18907">
    <property type="entry name" value="DUF5662"/>
    <property type="match status" value="1"/>
</dbReference>